<organism evidence="3 4">
    <name type="scientific">Candidatus Desulfolinea nitratireducens</name>
    <dbReference type="NCBI Taxonomy" id="2841698"/>
    <lineage>
        <taxon>Bacteria</taxon>
        <taxon>Bacillati</taxon>
        <taxon>Chloroflexota</taxon>
        <taxon>Anaerolineae</taxon>
        <taxon>Anaerolineales</taxon>
        <taxon>Anaerolineales incertae sedis</taxon>
        <taxon>Candidatus Desulfolinea</taxon>
    </lineage>
</organism>
<keyword evidence="1" id="KW-0472">Membrane</keyword>
<comment type="caution">
    <text evidence="3">The sequence shown here is derived from an EMBL/GenBank/DDBJ whole genome shotgun (WGS) entry which is preliminary data.</text>
</comment>
<dbReference type="AlphaFoldDB" id="A0A8J6TJ82"/>
<accession>A0A8J6TJ82</accession>
<dbReference type="Pfam" id="PF04994">
    <property type="entry name" value="TfoX_C"/>
    <property type="match status" value="1"/>
</dbReference>
<evidence type="ECO:0000313" key="3">
    <source>
        <dbReference type="EMBL" id="MBC8336375.1"/>
    </source>
</evidence>
<dbReference type="Gene3D" id="1.10.150.20">
    <property type="entry name" value="5' to 3' exonuclease, C-terminal subdomain"/>
    <property type="match status" value="1"/>
</dbReference>
<keyword evidence="1" id="KW-0812">Transmembrane</keyword>
<evidence type="ECO:0000256" key="1">
    <source>
        <dbReference type="SAM" id="Phobius"/>
    </source>
</evidence>
<dbReference type="InterPro" id="IPR007077">
    <property type="entry name" value="TfoX_C"/>
</dbReference>
<evidence type="ECO:0000259" key="2">
    <source>
        <dbReference type="Pfam" id="PF04994"/>
    </source>
</evidence>
<name>A0A8J6TJ82_9CHLR</name>
<keyword evidence="1" id="KW-1133">Transmembrane helix</keyword>
<dbReference type="EMBL" id="JACNJN010000157">
    <property type="protein sequence ID" value="MBC8336375.1"/>
    <property type="molecule type" value="Genomic_DNA"/>
</dbReference>
<feature type="domain" description="TfoX C-terminal" evidence="2">
    <location>
        <begin position="53"/>
        <end position="87"/>
    </location>
</feature>
<dbReference type="Proteomes" id="UP000614469">
    <property type="component" value="Unassembled WGS sequence"/>
</dbReference>
<protein>
    <recommendedName>
        <fullName evidence="2">TfoX C-terminal domain-containing protein</fullName>
    </recommendedName>
</protein>
<feature type="transmembrane region" description="Helical" evidence="1">
    <location>
        <begin position="18"/>
        <end position="37"/>
    </location>
</feature>
<gene>
    <name evidence="3" type="ORF">H8E29_14010</name>
</gene>
<evidence type="ECO:0000313" key="4">
    <source>
        <dbReference type="Proteomes" id="UP000614469"/>
    </source>
</evidence>
<sequence>MFVLNVLSESAEGPDLTWLLWLVLGLFALIVIIGWIASIKGDKSVQSASSASDDLKKLEGIGPKVEKILNNAGVTTYAGLAAMGAKKIDEILDAANLQMMDSAGWIEQAVLANKGDWDALDTLIDELKGGRRA</sequence>
<proteinExistence type="predicted"/>
<reference evidence="3 4" key="1">
    <citation type="submission" date="2020-08" db="EMBL/GenBank/DDBJ databases">
        <title>Bridging the membrane lipid divide: bacteria of the FCB group superphylum have the potential to synthesize archaeal ether lipids.</title>
        <authorList>
            <person name="Villanueva L."/>
            <person name="Von Meijenfeldt F.A.B."/>
            <person name="Westbye A.B."/>
            <person name="Yadav S."/>
            <person name="Hopmans E.C."/>
            <person name="Dutilh B.E."/>
            <person name="Sinninghe Damste J.S."/>
        </authorList>
    </citation>
    <scope>NUCLEOTIDE SEQUENCE [LARGE SCALE GENOMIC DNA]</scope>
    <source>
        <strain evidence="3">NIOZ-UU36</strain>
    </source>
</reference>